<feature type="signal peptide" evidence="2">
    <location>
        <begin position="1"/>
        <end position="24"/>
    </location>
</feature>
<dbReference type="VEuPathDB" id="MicrosporidiaDB:CWI39_0264p0010"/>
<keyword evidence="4" id="KW-1185">Reference proteome</keyword>
<feature type="chain" id="PRO_5020427145" evidence="2">
    <location>
        <begin position="25"/>
        <end position="745"/>
    </location>
</feature>
<dbReference type="VEuPathDB" id="MicrosporidiaDB:CWI36_0043p0040"/>
<evidence type="ECO:0000256" key="2">
    <source>
        <dbReference type="SAM" id="SignalP"/>
    </source>
</evidence>
<dbReference type="Proteomes" id="UP000291404">
    <property type="component" value="Unassembled WGS sequence"/>
</dbReference>
<name>A0A4Q9LP34_9MICR</name>
<proteinExistence type="predicted"/>
<organism evidence="3 4">
    <name type="scientific">Hamiltosporidium magnivora</name>
    <dbReference type="NCBI Taxonomy" id="148818"/>
    <lineage>
        <taxon>Eukaryota</taxon>
        <taxon>Fungi</taxon>
        <taxon>Fungi incertae sedis</taxon>
        <taxon>Microsporidia</taxon>
        <taxon>Dubosqiidae</taxon>
        <taxon>Hamiltosporidium</taxon>
    </lineage>
</organism>
<accession>A0A4Q9LP34</accession>
<dbReference type="AlphaFoldDB" id="A0A4Q9LP34"/>
<evidence type="ECO:0000313" key="3">
    <source>
        <dbReference type="EMBL" id="TBU09285.1"/>
    </source>
</evidence>
<evidence type="ECO:0000313" key="4">
    <source>
        <dbReference type="Proteomes" id="UP000291404"/>
    </source>
</evidence>
<keyword evidence="2" id="KW-0732">Signal</keyword>
<reference evidence="3 4" key="1">
    <citation type="submission" date="2017-12" db="EMBL/GenBank/DDBJ databases">
        <authorList>
            <person name="Pombert J.-F."/>
            <person name="Haag K.L."/>
            <person name="Ebert D."/>
        </authorList>
    </citation>
    <scope>NUCLEOTIDE SEQUENCE [LARGE SCALE GENOMIC DNA]</scope>
    <source>
        <strain evidence="3">BE-OM-2</strain>
    </source>
</reference>
<comment type="caution">
    <text evidence="3">The sequence shown here is derived from an EMBL/GenBank/DDBJ whole genome shotgun (WGS) entry which is preliminary data.</text>
</comment>
<protein>
    <submittedName>
        <fullName evidence="3">Uncharacterized protein</fullName>
    </submittedName>
</protein>
<dbReference type="EMBL" id="PITI01000043">
    <property type="protein sequence ID" value="TBU09285.1"/>
    <property type="molecule type" value="Genomic_DNA"/>
</dbReference>
<feature type="region of interest" description="Disordered" evidence="1">
    <location>
        <begin position="706"/>
        <end position="729"/>
    </location>
</feature>
<sequence>MKNILIYFCLHLHVLIFHFQYIYCEKVSKSKGHEISSGRKHEINQTNKIQNSTLKNKDLEIKKFNVQNMSEKGFSMNNIIIEEKIPNNKKMTHITSNQPSLKNKYSDSRNNQNIDKKLKLYDELNISSKYYDPLKFKSINFKPNKNIFKLANTDKNSNFRLQFGEYFPLETKINLPSENSLSACYCSYREKLILSGNVQNEIVIPNYNKPPNDIITEEIKAEDQKIPIIQVENPNSFVTNNFTQNENITKQEISLKPSVTDILNEHGETTIDSKIEYIDKRTGMTIYHLIDSKIKLKDINESKGIVDSVHAQHISEDSNEKEKELQNVNEIQPSIAENENEILNKYFNWYKKNVNEDTQYNDILYVLHDPTQNEALMNHNIDINTIVDQNGNPIPDAKSKREILVNFLLYYKSFVNPNGQDHFNNIGHPHAKKRHDISKKTYAISDINKNFKEDVNQNVQKPINYSDLDSAETHSNEKYDKFVQIFQNQENTETLNSLNNNDFNENHDIFPPQYFSNTYPGATEDKIDFYPNTTESNMTKSKYPDNKSYMPGVHSNIYRFSNTDDKIYDSGIPYVFDRNNLESNVMFREEGADSHSNIGSEYKNPNVSYTNYFNILSGLDSNTTKNTKNTDKAIKKFDIAHQKTHLGTPNMSESEYFTYGNPNIGVIKEQGKNNDAGIVGNIESGNTLNRNPYYNSLYHDINSNTTKDSESTNLSNNAIFPVQNPSTDSRNFLQQKMNAVHRKSK</sequence>
<evidence type="ECO:0000256" key="1">
    <source>
        <dbReference type="SAM" id="MobiDB-lite"/>
    </source>
</evidence>
<gene>
    <name evidence="3" type="ORF">CWI36_0043p0040</name>
</gene>